<feature type="transmembrane region" description="Helical" evidence="1">
    <location>
        <begin position="59"/>
        <end position="81"/>
    </location>
</feature>
<dbReference type="Proteomes" id="UP001156703">
    <property type="component" value="Unassembled WGS sequence"/>
</dbReference>
<dbReference type="EMBL" id="BSOO01000014">
    <property type="protein sequence ID" value="GLR47844.1"/>
    <property type="molecule type" value="Genomic_DNA"/>
</dbReference>
<dbReference type="RefSeq" id="WP_029940967.1">
    <property type="nucleotide sequence ID" value="NZ_BSOO01000014.1"/>
</dbReference>
<accession>A0ABQ5ZAP2</accession>
<keyword evidence="1" id="KW-0472">Membrane</keyword>
<feature type="transmembrane region" description="Helical" evidence="1">
    <location>
        <begin position="28"/>
        <end position="47"/>
    </location>
</feature>
<keyword evidence="3" id="KW-1185">Reference proteome</keyword>
<keyword evidence="1" id="KW-1133">Transmembrane helix</keyword>
<evidence type="ECO:0000256" key="1">
    <source>
        <dbReference type="SAM" id="Phobius"/>
    </source>
</evidence>
<reference evidence="3" key="1">
    <citation type="journal article" date="2019" name="Int. J. Syst. Evol. Microbiol.">
        <title>The Global Catalogue of Microorganisms (GCM) 10K type strain sequencing project: providing services to taxonomists for standard genome sequencing and annotation.</title>
        <authorList>
            <consortium name="The Broad Institute Genomics Platform"/>
            <consortium name="The Broad Institute Genome Sequencing Center for Infectious Disease"/>
            <person name="Wu L."/>
            <person name="Ma J."/>
        </authorList>
    </citation>
    <scope>NUCLEOTIDE SEQUENCE [LARGE SCALE GENOMIC DNA]</scope>
    <source>
        <strain evidence="3">NBRC 102146</strain>
    </source>
</reference>
<protein>
    <recommendedName>
        <fullName evidence="4">DUF3147 family protein</fullName>
    </recommendedName>
</protein>
<feature type="transmembrane region" description="Helical" evidence="1">
    <location>
        <begin position="87"/>
        <end position="109"/>
    </location>
</feature>
<keyword evidence="1" id="KW-0812">Transmembrane</keyword>
<evidence type="ECO:0000313" key="3">
    <source>
        <dbReference type="Proteomes" id="UP001156703"/>
    </source>
</evidence>
<sequence length="116" mass="13038">MIVFWLKALLSGLLVALASTIARRSPAMGSLIVSLPLVSVLSMIWLWRDGTDKAELATYIQNTFWYFLPTIPMFLVMPLLLRRGMEFWPALGLGCAMTILLYILMTAALSRFGVRL</sequence>
<dbReference type="InterPro" id="IPR058117">
    <property type="entry name" value="BV97_02767-like"/>
</dbReference>
<dbReference type="NCBIfam" id="NF006749">
    <property type="entry name" value="PRK09272.1-2"/>
    <property type="match status" value="1"/>
</dbReference>
<evidence type="ECO:0000313" key="2">
    <source>
        <dbReference type="EMBL" id="GLR47844.1"/>
    </source>
</evidence>
<gene>
    <name evidence="2" type="ORF">GCM10007925_15570</name>
</gene>
<proteinExistence type="predicted"/>
<organism evidence="2 3">
    <name type="scientific">Sphingomonas astaxanthinifaciens DSM 22298</name>
    <dbReference type="NCBI Taxonomy" id="1123267"/>
    <lineage>
        <taxon>Bacteria</taxon>
        <taxon>Pseudomonadati</taxon>
        <taxon>Pseudomonadota</taxon>
        <taxon>Alphaproteobacteria</taxon>
        <taxon>Sphingomonadales</taxon>
        <taxon>Sphingomonadaceae</taxon>
        <taxon>Sphingomonas</taxon>
    </lineage>
</organism>
<name>A0ABQ5ZAP2_9SPHN</name>
<comment type="caution">
    <text evidence="2">The sequence shown here is derived from an EMBL/GenBank/DDBJ whole genome shotgun (WGS) entry which is preliminary data.</text>
</comment>
<evidence type="ECO:0008006" key="4">
    <source>
        <dbReference type="Google" id="ProtNLM"/>
    </source>
</evidence>